<proteinExistence type="predicted"/>
<evidence type="ECO:0000313" key="1">
    <source>
        <dbReference type="EMBL" id="CAG8748349.1"/>
    </source>
</evidence>
<comment type="caution">
    <text evidence="1">The sequence shown here is derived from an EMBL/GenBank/DDBJ whole genome shotgun (WGS) entry which is preliminary data.</text>
</comment>
<feature type="non-terminal residue" evidence="1">
    <location>
        <position position="1"/>
    </location>
</feature>
<organism evidence="1 2">
    <name type="scientific">Acaulospora colombiana</name>
    <dbReference type="NCBI Taxonomy" id="27376"/>
    <lineage>
        <taxon>Eukaryota</taxon>
        <taxon>Fungi</taxon>
        <taxon>Fungi incertae sedis</taxon>
        <taxon>Mucoromycota</taxon>
        <taxon>Glomeromycotina</taxon>
        <taxon>Glomeromycetes</taxon>
        <taxon>Diversisporales</taxon>
        <taxon>Acaulosporaceae</taxon>
        <taxon>Acaulospora</taxon>
    </lineage>
</organism>
<dbReference type="Proteomes" id="UP000789525">
    <property type="component" value="Unassembled WGS sequence"/>
</dbReference>
<name>A0ACA9QFX1_9GLOM</name>
<dbReference type="EMBL" id="CAJVPT010051720">
    <property type="protein sequence ID" value="CAG8748349.1"/>
    <property type="molecule type" value="Genomic_DNA"/>
</dbReference>
<sequence length="119" mass="13353">TTPSNSDHGGASAQGNECVCELQLSTLLTWDPGNGQVSNATRAEDAPCRNPSGHQEPENVDPMEEGERVFHARMYTRMSALTRWTIGQDSVLTRYERDFKEDVQRLQGRVTTRENVGDW</sequence>
<accession>A0ACA9QFX1</accession>
<gene>
    <name evidence="1" type="ORF">ACOLOM_LOCUS12571</name>
</gene>
<reference evidence="1" key="1">
    <citation type="submission" date="2021-06" db="EMBL/GenBank/DDBJ databases">
        <authorList>
            <person name="Kallberg Y."/>
            <person name="Tangrot J."/>
            <person name="Rosling A."/>
        </authorList>
    </citation>
    <scope>NUCLEOTIDE SEQUENCE</scope>
    <source>
        <strain evidence="1">CL356</strain>
    </source>
</reference>
<feature type="non-terminal residue" evidence="1">
    <location>
        <position position="119"/>
    </location>
</feature>
<evidence type="ECO:0000313" key="2">
    <source>
        <dbReference type="Proteomes" id="UP000789525"/>
    </source>
</evidence>
<protein>
    <submittedName>
        <fullName evidence="1">12473_t:CDS:1</fullName>
    </submittedName>
</protein>
<keyword evidence="2" id="KW-1185">Reference proteome</keyword>